<evidence type="ECO:0000313" key="8">
    <source>
        <dbReference type="Proteomes" id="UP000676565"/>
    </source>
</evidence>
<feature type="domain" description="Protein kinase" evidence="6">
    <location>
        <begin position="42"/>
        <end position="317"/>
    </location>
</feature>
<dbReference type="Pfam" id="PF00069">
    <property type="entry name" value="Pkinase"/>
    <property type="match status" value="1"/>
</dbReference>
<evidence type="ECO:0000256" key="4">
    <source>
        <dbReference type="SAM" id="MobiDB-lite"/>
    </source>
</evidence>
<gene>
    <name evidence="7" type="ORF">J8F10_18445</name>
</gene>
<keyword evidence="5" id="KW-0472">Membrane</keyword>
<dbReference type="PROSITE" id="PS50011">
    <property type="entry name" value="PROTEIN_KINASE_DOM"/>
    <property type="match status" value="1"/>
</dbReference>
<dbReference type="InterPro" id="IPR011009">
    <property type="entry name" value="Kinase-like_dom_sf"/>
</dbReference>
<sequence>MNAHRIVVSDSGLTPVMGETDREAARELSLRGVRPPVKVPGYDQEQFLGHGAYGEVWTAVNRNSGRRVAIKFFTRRGGLDWSALAREVEKLRYLFSDRYVVQLFEVGWESDPPYYIMEFMENGSLEDLLRTYHPTTHEAVTVFREVAIALVHAHDKGILHCDLKPANILLDHERKPRLADFGQSRLTNEMAPALGTLFYMAPEQADLTAVPDARWDVYALGAVMYRMLAGEPPHRNEPGAAHVTTGTLEAQLAAYRKLIFSAPKPSAHRPVPGVDSGLAAIIDKCLEPSPGKRFANPQAVLAALDAWNLQRVRRPLLWVTGFTFALLFFLMALLGQYLFRTTVNTAAQGVESRALDANRFAAQTEARQLAAQVQLRWVQLEAMARNQQIRELLQKGERMKDDPGAGLKLDQLLAERKERGDRQFSDSEKASIWFADDAGGYQRGTSPPSEPSRHKYRGYRDYFNGTGEFPETASGTPPGIVTRPHRSVAYRRKLDGGDSVWAVAFTVPVLSDGPDPKPVGVVGMTIDLADAAPERTDRFPVLIDTRPDFKTGRRGLILRHPYWSATKGESDPPLYYADAVVKWTDAMRETGEDARSFDGGAEYTDPVAVANGDVPGQATYEGKWLAAVNRVRVGPDKVDTGWVVLVQERRDEALQPVRDLQWRLGYVALVACVVILVLVALMWSGMVLVMDTSSRSPVTRLLRRWAGLPTSVTSTSVGTITRGSSLPGAGTARGSATATPGTGATRA</sequence>
<dbReference type="PROSITE" id="PS00108">
    <property type="entry name" value="PROTEIN_KINASE_ST"/>
    <property type="match status" value="1"/>
</dbReference>
<dbReference type="PROSITE" id="PS00107">
    <property type="entry name" value="PROTEIN_KINASE_ATP"/>
    <property type="match status" value="1"/>
</dbReference>
<feature type="transmembrane region" description="Helical" evidence="5">
    <location>
        <begin position="316"/>
        <end position="339"/>
    </location>
</feature>
<keyword evidence="7" id="KW-0418">Kinase</keyword>
<dbReference type="SUPFAM" id="SSF56112">
    <property type="entry name" value="Protein kinase-like (PK-like)"/>
    <property type="match status" value="1"/>
</dbReference>
<dbReference type="PANTHER" id="PTHR24348">
    <property type="entry name" value="SERINE/THREONINE-PROTEIN KINASE UNC-51-RELATED"/>
    <property type="match status" value="1"/>
</dbReference>
<reference evidence="7 8" key="1">
    <citation type="submission" date="2021-04" db="EMBL/GenBank/DDBJ databases">
        <authorList>
            <person name="Ivanova A."/>
        </authorList>
    </citation>
    <scope>NUCLEOTIDE SEQUENCE [LARGE SCALE GENOMIC DNA]</scope>
    <source>
        <strain evidence="7 8">G18</strain>
    </source>
</reference>
<evidence type="ECO:0000256" key="5">
    <source>
        <dbReference type="SAM" id="Phobius"/>
    </source>
</evidence>
<evidence type="ECO:0000256" key="3">
    <source>
        <dbReference type="PROSITE-ProRule" id="PRU10141"/>
    </source>
</evidence>
<organism evidence="7 8">
    <name type="scientific">Gemmata palustris</name>
    <dbReference type="NCBI Taxonomy" id="2822762"/>
    <lineage>
        <taxon>Bacteria</taxon>
        <taxon>Pseudomonadati</taxon>
        <taxon>Planctomycetota</taxon>
        <taxon>Planctomycetia</taxon>
        <taxon>Gemmatales</taxon>
        <taxon>Gemmataceae</taxon>
        <taxon>Gemmata</taxon>
    </lineage>
</organism>
<protein>
    <submittedName>
        <fullName evidence="7">Protein kinase</fullName>
    </submittedName>
</protein>
<dbReference type="Gene3D" id="1.10.510.10">
    <property type="entry name" value="Transferase(Phosphotransferase) domain 1"/>
    <property type="match status" value="1"/>
</dbReference>
<feature type="transmembrane region" description="Helical" evidence="5">
    <location>
        <begin position="664"/>
        <end position="690"/>
    </location>
</feature>
<evidence type="ECO:0000259" key="6">
    <source>
        <dbReference type="PROSITE" id="PS50011"/>
    </source>
</evidence>
<keyword evidence="1 3" id="KW-0547">Nucleotide-binding</keyword>
<evidence type="ECO:0000313" key="7">
    <source>
        <dbReference type="EMBL" id="MBP3957245.1"/>
    </source>
</evidence>
<dbReference type="EMBL" id="JAGKQQ010000001">
    <property type="protein sequence ID" value="MBP3957245.1"/>
    <property type="molecule type" value="Genomic_DNA"/>
</dbReference>
<dbReference type="InterPro" id="IPR008271">
    <property type="entry name" value="Ser/Thr_kinase_AS"/>
</dbReference>
<dbReference type="InterPro" id="IPR045269">
    <property type="entry name" value="Atg1-like"/>
</dbReference>
<proteinExistence type="predicted"/>
<comment type="caution">
    <text evidence="7">The sequence shown here is derived from an EMBL/GenBank/DDBJ whole genome shotgun (WGS) entry which is preliminary data.</text>
</comment>
<dbReference type="SMART" id="SM00220">
    <property type="entry name" value="S_TKc"/>
    <property type="match status" value="1"/>
</dbReference>
<evidence type="ECO:0000256" key="2">
    <source>
        <dbReference type="ARBA" id="ARBA00022840"/>
    </source>
</evidence>
<keyword evidence="7" id="KW-0808">Transferase</keyword>
<dbReference type="InterPro" id="IPR017441">
    <property type="entry name" value="Protein_kinase_ATP_BS"/>
</dbReference>
<dbReference type="RefSeq" id="WP_210656120.1">
    <property type="nucleotide sequence ID" value="NZ_JAGKQQ010000001.1"/>
</dbReference>
<feature type="region of interest" description="Disordered" evidence="4">
    <location>
        <begin position="719"/>
        <end position="747"/>
    </location>
</feature>
<dbReference type="PANTHER" id="PTHR24348:SF68">
    <property type="entry name" value="SERINE_THREONINE-PROTEIN KINASE ATG1C"/>
    <property type="match status" value="1"/>
</dbReference>
<feature type="binding site" evidence="3">
    <location>
        <position position="71"/>
    </location>
    <ligand>
        <name>ATP</name>
        <dbReference type="ChEBI" id="CHEBI:30616"/>
    </ligand>
</feature>
<dbReference type="CDD" id="cd14014">
    <property type="entry name" value="STKc_PknB_like"/>
    <property type="match status" value="1"/>
</dbReference>
<keyword evidence="2 3" id="KW-0067">ATP-binding</keyword>
<accession>A0ABS5BVC4</accession>
<keyword evidence="8" id="KW-1185">Reference proteome</keyword>
<keyword evidence="5" id="KW-1133">Transmembrane helix</keyword>
<dbReference type="GO" id="GO:0016301">
    <property type="term" value="F:kinase activity"/>
    <property type="evidence" value="ECO:0007669"/>
    <property type="project" value="UniProtKB-KW"/>
</dbReference>
<dbReference type="InterPro" id="IPR000719">
    <property type="entry name" value="Prot_kinase_dom"/>
</dbReference>
<evidence type="ECO:0000256" key="1">
    <source>
        <dbReference type="ARBA" id="ARBA00022741"/>
    </source>
</evidence>
<keyword evidence="5" id="KW-0812">Transmembrane</keyword>
<dbReference type="CDD" id="cd18773">
    <property type="entry name" value="PDC1_HK_sensor"/>
    <property type="match status" value="1"/>
</dbReference>
<dbReference type="Proteomes" id="UP000676565">
    <property type="component" value="Unassembled WGS sequence"/>
</dbReference>
<name>A0ABS5BVC4_9BACT</name>